<feature type="transmembrane region" description="Helical" evidence="1">
    <location>
        <begin position="42"/>
        <end position="62"/>
    </location>
</feature>
<protein>
    <submittedName>
        <fullName evidence="2">Beta-carotene 15,15'-monooxygenase</fullName>
    </submittedName>
</protein>
<organism evidence="2 3">
    <name type="scientific">Sporosarcina psychrophila</name>
    <name type="common">Bacillus psychrophilus</name>
    <dbReference type="NCBI Taxonomy" id="1476"/>
    <lineage>
        <taxon>Bacteria</taxon>
        <taxon>Bacillati</taxon>
        <taxon>Bacillota</taxon>
        <taxon>Bacilli</taxon>
        <taxon>Bacillales</taxon>
        <taxon>Caryophanaceae</taxon>
        <taxon>Sporosarcina</taxon>
    </lineage>
</organism>
<feature type="transmembrane region" description="Helical" evidence="1">
    <location>
        <begin position="195"/>
        <end position="216"/>
    </location>
</feature>
<reference evidence="2" key="2">
    <citation type="submission" date="2021-09" db="EMBL/GenBank/DDBJ databases">
        <authorList>
            <person name="Gilroy R."/>
        </authorList>
    </citation>
    <scope>NUCLEOTIDE SEQUENCE</scope>
    <source>
        <strain evidence="2">CHK171-7178</strain>
    </source>
</reference>
<feature type="transmembrane region" description="Helical" evidence="1">
    <location>
        <begin position="74"/>
        <end position="93"/>
    </location>
</feature>
<keyword evidence="1" id="KW-1133">Transmembrane helix</keyword>
<accession>A0A921G108</accession>
<feature type="transmembrane region" description="Helical" evidence="1">
    <location>
        <begin position="12"/>
        <end position="30"/>
    </location>
</feature>
<keyword evidence="1" id="KW-0472">Membrane</keyword>
<keyword evidence="1" id="KW-0812">Transmembrane</keyword>
<reference evidence="2" key="1">
    <citation type="journal article" date="2021" name="PeerJ">
        <title>Extensive microbial diversity within the chicken gut microbiome revealed by metagenomics and culture.</title>
        <authorList>
            <person name="Gilroy R."/>
            <person name="Ravi A."/>
            <person name="Getino M."/>
            <person name="Pursley I."/>
            <person name="Horton D.L."/>
            <person name="Alikhan N.F."/>
            <person name="Baker D."/>
            <person name="Gharbi K."/>
            <person name="Hall N."/>
            <person name="Watson M."/>
            <person name="Adriaenssens E.M."/>
            <person name="Foster-Nyarko E."/>
            <person name="Jarju S."/>
            <person name="Secka A."/>
            <person name="Antonio M."/>
            <person name="Oren A."/>
            <person name="Chaudhuri R.R."/>
            <person name="La Ragione R."/>
            <person name="Hildebrand F."/>
            <person name="Pallen M.J."/>
        </authorList>
    </citation>
    <scope>NUCLEOTIDE SEQUENCE</scope>
    <source>
        <strain evidence="2">CHK171-7178</strain>
    </source>
</reference>
<proteinExistence type="predicted"/>
<evidence type="ECO:0000313" key="3">
    <source>
        <dbReference type="Proteomes" id="UP000698173"/>
    </source>
</evidence>
<feature type="transmembrane region" description="Helical" evidence="1">
    <location>
        <begin position="222"/>
        <end position="240"/>
    </location>
</feature>
<dbReference type="AlphaFoldDB" id="A0A921G108"/>
<name>A0A921G108_SPOPS</name>
<gene>
    <name evidence="2" type="ORF">K8V56_15650</name>
</gene>
<comment type="caution">
    <text evidence="2">The sequence shown here is derived from an EMBL/GenBank/DDBJ whole genome shotgun (WGS) entry which is preliminary data.</text>
</comment>
<feature type="transmembrane region" description="Helical" evidence="1">
    <location>
        <begin position="99"/>
        <end position="123"/>
    </location>
</feature>
<evidence type="ECO:0000256" key="1">
    <source>
        <dbReference type="SAM" id="Phobius"/>
    </source>
</evidence>
<evidence type="ECO:0000313" key="2">
    <source>
        <dbReference type="EMBL" id="HJF33195.1"/>
    </source>
</evidence>
<dbReference type="Proteomes" id="UP000698173">
    <property type="component" value="Unassembled WGS sequence"/>
</dbReference>
<dbReference type="EMBL" id="DYWT01000245">
    <property type="protein sequence ID" value="HJF33195.1"/>
    <property type="molecule type" value="Genomic_DNA"/>
</dbReference>
<sequence>MVFTKQNSKSPLLMMVLVLVFTSNLALYRLPIPILPAPADATWVIVGSLIDFSIVAPFLILAMTRKKGFTVKRFVTFMMLGIIVARIIIPTAYFEPFKFIPYIAIAIEGIILLAEISLLFILLKHTPRIIRDIKVSGEGPLFTFTTLVEKQIGKHPLIKIISAETLMFYYAFGTWKKRPITAENHFSIHKKTSFIAFYVMMIHAIVIETIGIHWWLHDKSMILSIVLLILNIYSVVFFIGDIQAVRLNSLVVDEKQIRVALGLGKRMVIPFDEIKHVAWGNDAANENLKAKDTIDFIARDFEEVQPQCVITFKRTLSATLFLGFEKEFSKAAIRVDDPIQFRSYIDARLN</sequence>